<feature type="compositionally biased region" description="Basic and acidic residues" evidence="1">
    <location>
        <begin position="295"/>
        <end position="307"/>
    </location>
</feature>
<dbReference type="InterPro" id="IPR041413">
    <property type="entry name" value="MLTR_LBD"/>
</dbReference>
<dbReference type="Pfam" id="PF17765">
    <property type="entry name" value="MLTR_LBD"/>
    <property type="match status" value="1"/>
</dbReference>
<keyword evidence="4" id="KW-1185">Reference proteome</keyword>
<sequence>MSGNELGLYLRARREAIDPAEAGLPDGGRRNKPGLRRSEVATLAGISAERVARLEQGRDHHPSAPVLAALGDALRLTPAERARLYQLAKAGLAGHGKAGPAREVRPAVLALLQTLEPALAVLLNHLGEALAHTTSYAAVAGAAGLLDGTPPSLLRFVFTDERARTVYPDWDKVADEQVAALKQGPFHADPDVAALVDELTVTAGDTFARRYDTVSGPACANGVTRFYHPEAREIRLAYETLELPADDGQRLVVYLPADLAAAAALARLTTPGPTSVHRYAVFGQVLTTEPSAPDQQRKDRRTPDRNRPGLRLVSGDPKNTP</sequence>
<organism evidence="3 4">
    <name type="scientific">Actinoplanes digitatis</name>
    <dbReference type="NCBI Taxonomy" id="1868"/>
    <lineage>
        <taxon>Bacteria</taxon>
        <taxon>Bacillati</taxon>
        <taxon>Actinomycetota</taxon>
        <taxon>Actinomycetes</taxon>
        <taxon>Micromonosporales</taxon>
        <taxon>Micromonosporaceae</taxon>
        <taxon>Actinoplanes</taxon>
    </lineage>
</organism>
<accession>A0A7W7I322</accession>
<dbReference type="Proteomes" id="UP000578112">
    <property type="component" value="Unassembled WGS sequence"/>
</dbReference>
<reference evidence="3 4" key="1">
    <citation type="submission" date="2020-08" db="EMBL/GenBank/DDBJ databases">
        <title>Sequencing the genomes of 1000 actinobacteria strains.</title>
        <authorList>
            <person name="Klenk H.-P."/>
        </authorList>
    </citation>
    <scope>NUCLEOTIDE SEQUENCE [LARGE SCALE GENOMIC DNA]</scope>
    <source>
        <strain evidence="3 4">DSM 43149</strain>
    </source>
</reference>
<dbReference type="PANTHER" id="PTHR35010:SF2">
    <property type="entry name" value="BLL4672 PROTEIN"/>
    <property type="match status" value="1"/>
</dbReference>
<evidence type="ECO:0000259" key="2">
    <source>
        <dbReference type="PROSITE" id="PS50943"/>
    </source>
</evidence>
<dbReference type="Pfam" id="PF13560">
    <property type="entry name" value="HTH_31"/>
    <property type="match status" value="1"/>
</dbReference>
<feature type="region of interest" description="Disordered" evidence="1">
    <location>
        <begin position="288"/>
        <end position="321"/>
    </location>
</feature>
<dbReference type="EMBL" id="JACHNH010000001">
    <property type="protein sequence ID" value="MBB4765522.1"/>
    <property type="molecule type" value="Genomic_DNA"/>
</dbReference>
<comment type="caution">
    <text evidence="3">The sequence shown here is derived from an EMBL/GenBank/DDBJ whole genome shotgun (WGS) entry which is preliminary data.</text>
</comment>
<dbReference type="PROSITE" id="PS50943">
    <property type="entry name" value="HTH_CROC1"/>
    <property type="match status" value="1"/>
</dbReference>
<dbReference type="InterPro" id="IPR001387">
    <property type="entry name" value="Cro/C1-type_HTH"/>
</dbReference>
<proteinExistence type="predicted"/>
<dbReference type="Gene3D" id="1.10.260.40">
    <property type="entry name" value="lambda repressor-like DNA-binding domains"/>
    <property type="match status" value="1"/>
</dbReference>
<dbReference type="RefSeq" id="WP_184996564.1">
    <property type="nucleotide sequence ID" value="NZ_BOMK01000022.1"/>
</dbReference>
<feature type="domain" description="HTH cro/C1-type" evidence="2">
    <location>
        <begin position="30"/>
        <end position="81"/>
    </location>
</feature>
<dbReference type="InterPro" id="IPR010982">
    <property type="entry name" value="Lambda_DNA-bd_dom_sf"/>
</dbReference>
<dbReference type="SMART" id="SM00530">
    <property type="entry name" value="HTH_XRE"/>
    <property type="match status" value="1"/>
</dbReference>
<evidence type="ECO:0000256" key="1">
    <source>
        <dbReference type="SAM" id="MobiDB-lite"/>
    </source>
</evidence>
<gene>
    <name evidence="3" type="ORF">BJ971_006078</name>
</gene>
<dbReference type="AlphaFoldDB" id="A0A7W7I322"/>
<dbReference type="GO" id="GO:0003677">
    <property type="term" value="F:DNA binding"/>
    <property type="evidence" value="ECO:0007669"/>
    <property type="project" value="InterPro"/>
</dbReference>
<dbReference type="CDD" id="cd00093">
    <property type="entry name" value="HTH_XRE"/>
    <property type="match status" value="1"/>
</dbReference>
<dbReference type="PANTHER" id="PTHR35010">
    <property type="entry name" value="BLL4672 PROTEIN-RELATED"/>
    <property type="match status" value="1"/>
</dbReference>
<protein>
    <submittedName>
        <fullName evidence="3">Transcriptional regulator with XRE-family HTH domain</fullName>
    </submittedName>
</protein>
<name>A0A7W7I322_9ACTN</name>
<evidence type="ECO:0000313" key="4">
    <source>
        <dbReference type="Proteomes" id="UP000578112"/>
    </source>
</evidence>
<dbReference type="Gene3D" id="3.30.450.180">
    <property type="match status" value="1"/>
</dbReference>
<dbReference type="SUPFAM" id="SSF47413">
    <property type="entry name" value="lambda repressor-like DNA-binding domains"/>
    <property type="match status" value="1"/>
</dbReference>
<evidence type="ECO:0000313" key="3">
    <source>
        <dbReference type="EMBL" id="MBB4765522.1"/>
    </source>
</evidence>